<dbReference type="Proteomes" id="UP000019132">
    <property type="component" value="Unassembled WGS sequence"/>
</dbReference>
<reference evidence="12" key="2">
    <citation type="submission" date="2010-04" db="EMBL/GenBank/DDBJ databases">
        <authorList>
            <person name="Buell R."/>
            <person name="Hamilton J."/>
            <person name="Hostetler J."/>
        </authorList>
    </citation>
    <scope>NUCLEOTIDE SEQUENCE [LARGE SCALE GENOMIC DNA]</scope>
    <source>
        <strain evidence="12">DAOM:BR144</strain>
    </source>
</reference>
<evidence type="ECO:0000256" key="5">
    <source>
        <dbReference type="ARBA" id="ARBA00022786"/>
    </source>
</evidence>
<accession>K3WR38</accession>
<evidence type="ECO:0000256" key="6">
    <source>
        <dbReference type="ARBA" id="ARBA00022803"/>
    </source>
</evidence>
<dbReference type="PANTHER" id="PTHR46803">
    <property type="entry name" value="E3 UBIQUITIN-PROTEIN LIGASE CHIP"/>
    <property type="match status" value="1"/>
</dbReference>
<sequence length="273" mass="31137">MATPAAATARAELLKLKGNQCFQKGKFNAAIDMYTEAIVLDPTQSTYYSNRALCHSKLEHWASCRDDCMQALKCDALNAKASYLLGTSHMHLRCFDDSFAAFQKALVSAEKTNKSKTFQQEIIVELRRAKKSQWQYHQTTNITHHEVMKAQLAQLFEAAAQNNHNRNDVNGSSMDTLMAYMDSLSMKHEKDLYPGEIPEYFICPVSMEIMVDPVSTPNGVSYERKCLEEHLRKNGPVDPLTRKKLTLEMLRPNNSLRSAIQDFLEKNPWAFEF</sequence>
<evidence type="ECO:0000313" key="12">
    <source>
        <dbReference type="Proteomes" id="UP000019132"/>
    </source>
</evidence>
<dbReference type="EMBL" id="GL376629">
    <property type="status" value="NOT_ANNOTATED_CDS"/>
    <property type="molecule type" value="Genomic_DNA"/>
</dbReference>
<proteinExistence type="predicted"/>
<dbReference type="VEuPathDB" id="FungiDB:PYU1_G007416"/>
<protein>
    <recommendedName>
        <fullName evidence="7">E3 ubiquitin-protein ligase CHIP</fullName>
        <ecNumber evidence="2">2.3.2.27</ecNumber>
    </recommendedName>
    <alternativeName>
        <fullName evidence="8">RING-type E3 ubiquitin transferase CHIP</fullName>
    </alternativeName>
</protein>
<reference evidence="11" key="3">
    <citation type="submission" date="2015-02" db="UniProtKB">
        <authorList>
            <consortium name="EnsemblProtists"/>
        </authorList>
    </citation>
    <scope>IDENTIFICATION</scope>
    <source>
        <strain evidence="11">DAOM BR144</strain>
    </source>
</reference>
<evidence type="ECO:0000256" key="4">
    <source>
        <dbReference type="ARBA" id="ARBA00022737"/>
    </source>
</evidence>
<dbReference type="Gene3D" id="3.30.40.10">
    <property type="entry name" value="Zinc/RING finger domain, C3HC4 (zinc finger)"/>
    <property type="match status" value="1"/>
</dbReference>
<dbReference type="SUPFAM" id="SSF48452">
    <property type="entry name" value="TPR-like"/>
    <property type="match status" value="1"/>
</dbReference>
<dbReference type="GO" id="GO:0045862">
    <property type="term" value="P:positive regulation of proteolysis"/>
    <property type="evidence" value="ECO:0007669"/>
    <property type="project" value="TreeGrafter"/>
</dbReference>
<dbReference type="GO" id="GO:0061630">
    <property type="term" value="F:ubiquitin protein ligase activity"/>
    <property type="evidence" value="ECO:0007669"/>
    <property type="project" value="UniProtKB-EC"/>
</dbReference>
<feature type="repeat" description="TPR" evidence="9">
    <location>
        <begin position="11"/>
        <end position="44"/>
    </location>
</feature>
<dbReference type="eggNOG" id="KOG4642">
    <property type="taxonomic scope" value="Eukaryota"/>
</dbReference>
<keyword evidence="6 9" id="KW-0802">TPR repeat</keyword>
<dbReference type="EC" id="2.3.2.27" evidence="2"/>
<dbReference type="PROSITE" id="PS50005">
    <property type="entry name" value="TPR"/>
    <property type="match status" value="1"/>
</dbReference>
<dbReference type="HOGENOM" id="CLU_056455_1_0_1"/>
<keyword evidence="4" id="KW-0677">Repeat</keyword>
<dbReference type="CDD" id="cd16654">
    <property type="entry name" value="RING-Ubox_CHIP"/>
    <property type="match status" value="1"/>
</dbReference>
<dbReference type="SMART" id="SM00028">
    <property type="entry name" value="TPR"/>
    <property type="match status" value="3"/>
</dbReference>
<evidence type="ECO:0000256" key="2">
    <source>
        <dbReference type="ARBA" id="ARBA00012483"/>
    </source>
</evidence>
<dbReference type="GO" id="GO:0071218">
    <property type="term" value="P:cellular response to misfolded protein"/>
    <property type="evidence" value="ECO:0007669"/>
    <property type="project" value="TreeGrafter"/>
</dbReference>
<dbReference type="GO" id="GO:0006515">
    <property type="term" value="P:protein quality control for misfolded or incompletely synthesized proteins"/>
    <property type="evidence" value="ECO:0007669"/>
    <property type="project" value="TreeGrafter"/>
</dbReference>
<dbReference type="AlphaFoldDB" id="K3WR38"/>
<reference evidence="12" key="1">
    <citation type="journal article" date="2010" name="Genome Biol.">
        <title>Genome sequence of the necrotrophic plant pathogen Pythium ultimum reveals original pathogenicity mechanisms and effector repertoire.</title>
        <authorList>
            <person name="Levesque C.A."/>
            <person name="Brouwer H."/>
            <person name="Cano L."/>
            <person name="Hamilton J.P."/>
            <person name="Holt C."/>
            <person name="Huitema E."/>
            <person name="Raffaele S."/>
            <person name="Robideau G.P."/>
            <person name="Thines M."/>
            <person name="Win J."/>
            <person name="Zerillo M.M."/>
            <person name="Beakes G.W."/>
            <person name="Boore J.L."/>
            <person name="Busam D."/>
            <person name="Dumas B."/>
            <person name="Ferriera S."/>
            <person name="Fuerstenberg S.I."/>
            <person name="Gachon C.M."/>
            <person name="Gaulin E."/>
            <person name="Govers F."/>
            <person name="Grenville-Briggs L."/>
            <person name="Horner N."/>
            <person name="Hostetler J."/>
            <person name="Jiang R.H."/>
            <person name="Johnson J."/>
            <person name="Krajaejun T."/>
            <person name="Lin H."/>
            <person name="Meijer H.J."/>
            <person name="Moore B."/>
            <person name="Morris P."/>
            <person name="Phuntmart V."/>
            <person name="Puiu D."/>
            <person name="Shetty J."/>
            <person name="Stajich J.E."/>
            <person name="Tripathy S."/>
            <person name="Wawra S."/>
            <person name="van West P."/>
            <person name="Whitty B.R."/>
            <person name="Coutinho P.M."/>
            <person name="Henrissat B."/>
            <person name="Martin F."/>
            <person name="Thomas P.D."/>
            <person name="Tyler B.M."/>
            <person name="De Vries R.P."/>
            <person name="Kamoun S."/>
            <person name="Yandell M."/>
            <person name="Tisserat N."/>
            <person name="Buell C.R."/>
        </authorList>
    </citation>
    <scope>NUCLEOTIDE SEQUENCE</scope>
    <source>
        <strain evidence="12">DAOM:BR144</strain>
    </source>
</reference>
<evidence type="ECO:0000256" key="3">
    <source>
        <dbReference type="ARBA" id="ARBA00022679"/>
    </source>
</evidence>
<dbReference type="EnsemblProtists" id="PYU1_T007432">
    <property type="protein sequence ID" value="PYU1_T007432"/>
    <property type="gene ID" value="PYU1_G007416"/>
</dbReference>
<dbReference type="GO" id="GO:0043161">
    <property type="term" value="P:proteasome-mediated ubiquitin-dependent protein catabolic process"/>
    <property type="evidence" value="ECO:0007669"/>
    <property type="project" value="TreeGrafter"/>
</dbReference>
<dbReference type="InterPro" id="IPR011990">
    <property type="entry name" value="TPR-like_helical_dom_sf"/>
</dbReference>
<dbReference type="Pfam" id="PF13414">
    <property type="entry name" value="TPR_11"/>
    <property type="match status" value="1"/>
</dbReference>
<comment type="catalytic activity">
    <reaction evidence="1">
        <text>S-ubiquitinyl-[E2 ubiquitin-conjugating enzyme]-L-cysteine + [acceptor protein]-L-lysine = [E2 ubiquitin-conjugating enzyme]-L-cysteine + N(6)-ubiquitinyl-[acceptor protein]-L-lysine.</text>
        <dbReference type="EC" id="2.3.2.27"/>
    </reaction>
</comment>
<organism evidence="11 12">
    <name type="scientific">Globisporangium ultimum (strain ATCC 200006 / CBS 805.95 / DAOM BR144)</name>
    <name type="common">Pythium ultimum</name>
    <dbReference type="NCBI Taxonomy" id="431595"/>
    <lineage>
        <taxon>Eukaryota</taxon>
        <taxon>Sar</taxon>
        <taxon>Stramenopiles</taxon>
        <taxon>Oomycota</taxon>
        <taxon>Peronosporomycetes</taxon>
        <taxon>Pythiales</taxon>
        <taxon>Pythiaceae</taxon>
        <taxon>Globisporangium</taxon>
    </lineage>
</organism>
<dbReference type="STRING" id="431595.K3WR38"/>
<dbReference type="SMART" id="SM00504">
    <property type="entry name" value="Ubox"/>
    <property type="match status" value="1"/>
</dbReference>
<dbReference type="Pfam" id="PF04564">
    <property type="entry name" value="U-box"/>
    <property type="match status" value="1"/>
</dbReference>
<dbReference type="GO" id="GO:0051087">
    <property type="term" value="F:protein-folding chaperone binding"/>
    <property type="evidence" value="ECO:0007669"/>
    <property type="project" value="TreeGrafter"/>
</dbReference>
<keyword evidence="12" id="KW-1185">Reference proteome</keyword>
<evidence type="ECO:0000256" key="7">
    <source>
        <dbReference type="ARBA" id="ARBA00044534"/>
    </source>
</evidence>
<dbReference type="InterPro" id="IPR045202">
    <property type="entry name" value="CHIP_RING-Ubox"/>
</dbReference>
<dbReference type="OMA" id="PSIPAYY"/>
<dbReference type="GO" id="GO:0005737">
    <property type="term" value="C:cytoplasm"/>
    <property type="evidence" value="ECO:0007669"/>
    <property type="project" value="TreeGrafter"/>
</dbReference>
<dbReference type="SUPFAM" id="SSF57850">
    <property type="entry name" value="RING/U-box"/>
    <property type="match status" value="1"/>
</dbReference>
<dbReference type="InterPro" id="IPR013083">
    <property type="entry name" value="Znf_RING/FYVE/PHD"/>
</dbReference>
<keyword evidence="5" id="KW-0833">Ubl conjugation pathway</keyword>
<dbReference type="Gene3D" id="1.25.40.10">
    <property type="entry name" value="Tetratricopeptide repeat domain"/>
    <property type="match status" value="1"/>
</dbReference>
<feature type="domain" description="U-box" evidence="10">
    <location>
        <begin position="196"/>
        <end position="270"/>
    </location>
</feature>
<dbReference type="InterPro" id="IPR003613">
    <property type="entry name" value="Ubox_domain"/>
</dbReference>
<dbReference type="InParanoid" id="K3WR38"/>
<evidence type="ECO:0000256" key="9">
    <source>
        <dbReference type="PROSITE-ProRule" id="PRU00339"/>
    </source>
</evidence>
<dbReference type="PANTHER" id="PTHR46803:SF2">
    <property type="entry name" value="E3 UBIQUITIN-PROTEIN LIGASE CHIP"/>
    <property type="match status" value="1"/>
</dbReference>
<name>K3WR38_GLOUD</name>
<evidence type="ECO:0000256" key="8">
    <source>
        <dbReference type="ARBA" id="ARBA00044543"/>
    </source>
</evidence>
<dbReference type="GO" id="GO:0000209">
    <property type="term" value="P:protein polyubiquitination"/>
    <property type="evidence" value="ECO:0007669"/>
    <property type="project" value="TreeGrafter"/>
</dbReference>
<keyword evidence="3" id="KW-0808">Transferase</keyword>
<evidence type="ECO:0000313" key="11">
    <source>
        <dbReference type="EnsemblProtists" id="PYU1_T007432"/>
    </source>
</evidence>
<dbReference type="InterPro" id="IPR019734">
    <property type="entry name" value="TPR_rpt"/>
</dbReference>
<evidence type="ECO:0000259" key="10">
    <source>
        <dbReference type="PROSITE" id="PS51698"/>
    </source>
</evidence>
<dbReference type="PROSITE" id="PS51698">
    <property type="entry name" value="U_BOX"/>
    <property type="match status" value="1"/>
</dbReference>
<evidence type="ECO:0000256" key="1">
    <source>
        <dbReference type="ARBA" id="ARBA00000900"/>
    </source>
</evidence>